<keyword evidence="3" id="KW-1185">Reference proteome</keyword>
<dbReference type="EMBL" id="LDOU01000015">
    <property type="protein sequence ID" value="KLV08008.1"/>
    <property type="molecule type" value="Genomic_DNA"/>
</dbReference>
<feature type="transmembrane region" description="Helical" evidence="1">
    <location>
        <begin position="221"/>
        <end position="245"/>
    </location>
</feature>
<feature type="transmembrane region" description="Helical" evidence="1">
    <location>
        <begin position="74"/>
        <end position="94"/>
    </location>
</feature>
<dbReference type="Pfam" id="PF06772">
    <property type="entry name" value="LtrA"/>
    <property type="match status" value="1"/>
</dbReference>
<evidence type="ECO:0008006" key="4">
    <source>
        <dbReference type="Google" id="ProtNLM"/>
    </source>
</evidence>
<keyword evidence="1" id="KW-1133">Transmembrane helix</keyword>
<reference evidence="2 3" key="1">
    <citation type="submission" date="2015-05" db="EMBL/GenBank/DDBJ databases">
        <title>Photobacterium galathea sp. nov.</title>
        <authorList>
            <person name="Machado H."/>
            <person name="Gram L."/>
        </authorList>
    </citation>
    <scope>NUCLEOTIDE SEQUENCE [LARGE SCALE GENOMIC DNA]</scope>
    <source>
        <strain evidence="2 3">DSM 22954</strain>
    </source>
</reference>
<dbReference type="RefSeq" id="WP_047885901.1">
    <property type="nucleotide sequence ID" value="NZ_CP071326.1"/>
</dbReference>
<name>A0A0J1H8H6_9GAMM</name>
<dbReference type="InterPro" id="IPR010640">
    <property type="entry name" value="Low_temperature_requirement_A"/>
</dbReference>
<feature type="transmembrane region" description="Helical" evidence="1">
    <location>
        <begin position="195"/>
        <end position="215"/>
    </location>
</feature>
<protein>
    <recommendedName>
        <fullName evidence="4">Low temperature requirement protein A</fullName>
    </recommendedName>
</protein>
<organism evidence="2 3">
    <name type="scientific">Photobacterium ganghwense</name>
    <dbReference type="NCBI Taxonomy" id="320778"/>
    <lineage>
        <taxon>Bacteria</taxon>
        <taxon>Pseudomonadati</taxon>
        <taxon>Pseudomonadota</taxon>
        <taxon>Gammaproteobacteria</taxon>
        <taxon>Vibrionales</taxon>
        <taxon>Vibrionaceae</taxon>
        <taxon>Photobacterium</taxon>
    </lineage>
</organism>
<comment type="caution">
    <text evidence="2">The sequence shown here is derived from an EMBL/GenBank/DDBJ whole genome shotgun (WGS) entry which is preliminary data.</text>
</comment>
<feature type="transmembrane region" description="Helical" evidence="1">
    <location>
        <begin position="295"/>
        <end position="316"/>
    </location>
</feature>
<evidence type="ECO:0000313" key="2">
    <source>
        <dbReference type="EMBL" id="KLV08008.1"/>
    </source>
</evidence>
<feature type="transmembrane region" description="Helical" evidence="1">
    <location>
        <begin position="265"/>
        <end position="283"/>
    </location>
</feature>
<dbReference type="Proteomes" id="UP000035909">
    <property type="component" value="Unassembled WGS sequence"/>
</dbReference>
<proteinExistence type="predicted"/>
<dbReference type="OrthoDB" id="5520804at2"/>
<evidence type="ECO:0000256" key="1">
    <source>
        <dbReference type="SAM" id="Phobius"/>
    </source>
</evidence>
<dbReference type="AlphaFoldDB" id="A0A0J1H8H6"/>
<feature type="transmembrane region" description="Helical" evidence="1">
    <location>
        <begin position="131"/>
        <end position="148"/>
    </location>
</feature>
<feature type="transmembrane region" description="Helical" evidence="1">
    <location>
        <begin position="154"/>
        <end position="174"/>
    </location>
</feature>
<feature type="transmembrane region" description="Helical" evidence="1">
    <location>
        <begin position="44"/>
        <end position="62"/>
    </location>
</feature>
<dbReference type="PATRIC" id="fig|320778.3.peg.3106"/>
<keyword evidence="1" id="KW-0812">Transmembrane</keyword>
<keyword evidence="1" id="KW-0472">Membrane</keyword>
<dbReference type="PANTHER" id="PTHR36840:SF1">
    <property type="entry name" value="BLL5714 PROTEIN"/>
    <property type="match status" value="1"/>
</dbReference>
<dbReference type="STRING" id="320778.ABT57_14280"/>
<dbReference type="PANTHER" id="PTHR36840">
    <property type="entry name" value="BLL5714 PROTEIN"/>
    <property type="match status" value="1"/>
</dbReference>
<accession>A0A0J1H8H6</accession>
<feature type="transmembrane region" description="Helical" evidence="1">
    <location>
        <begin position="12"/>
        <end position="32"/>
    </location>
</feature>
<sequence length="375" mass="41775">MQKQEDYEIAPLELFFDLIFVFALIQLSHHLAEHLSWRGFAETATLLVAVLSVWSYTSWAATMIPVSRATCTMMLLLVTMLGLIMNAAIGSAFSVAPWSFVLPMLCIQIGRTIWTIINAPTKDYKRHFKALLIWLLFASPLWILGAQADSDTRLFWWGAAVLMDLLGSYLAHPIPGYRLNFEQLPFDAEHMLERYNLFIIIALGETILMTGASIAKAPTDLMTIFTGSCALLITISLWALAFGSIQKHAEAHAIVTINPVRISHYAMNIMTIMVACLIVLAVGNENVVHHPVGHAALSTGLMISLGPGVFLLMQGLFLKSMLNIKSKLHWFGGILTGLSGLWILILSPYFVIFIIGLVLACFAFLDWHNWHKSME</sequence>
<feature type="transmembrane region" description="Helical" evidence="1">
    <location>
        <begin position="351"/>
        <end position="370"/>
    </location>
</feature>
<gene>
    <name evidence="2" type="ORF">ABT57_14280</name>
</gene>
<evidence type="ECO:0000313" key="3">
    <source>
        <dbReference type="Proteomes" id="UP000035909"/>
    </source>
</evidence>